<evidence type="ECO:0000256" key="2">
    <source>
        <dbReference type="ARBA" id="ARBA00046328"/>
    </source>
</evidence>
<accession>A0A1Q9CUY4</accession>
<gene>
    <name evidence="4" type="ORF">AK812_SmicGene32141</name>
</gene>
<organism evidence="4 5">
    <name type="scientific">Symbiodinium microadriaticum</name>
    <name type="common">Dinoflagellate</name>
    <name type="synonym">Zooxanthella microadriatica</name>
    <dbReference type="NCBI Taxonomy" id="2951"/>
    <lineage>
        <taxon>Eukaryota</taxon>
        <taxon>Sar</taxon>
        <taxon>Alveolata</taxon>
        <taxon>Dinophyceae</taxon>
        <taxon>Suessiales</taxon>
        <taxon>Symbiodiniaceae</taxon>
        <taxon>Symbiodinium</taxon>
    </lineage>
</organism>
<reference evidence="4 5" key="1">
    <citation type="submission" date="2016-02" db="EMBL/GenBank/DDBJ databases">
        <title>Genome analysis of coral dinoflagellate symbionts highlights evolutionary adaptations to a symbiotic lifestyle.</title>
        <authorList>
            <person name="Aranda M."/>
            <person name="Li Y."/>
            <person name="Liew Y.J."/>
            <person name="Baumgarten S."/>
            <person name="Simakov O."/>
            <person name="Wilson M."/>
            <person name="Piel J."/>
            <person name="Ashoor H."/>
            <person name="Bougouffa S."/>
            <person name="Bajic V.B."/>
            <person name="Ryu T."/>
            <person name="Ravasi T."/>
            <person name="Bayer T."/>
            <person name="Micklem G."/>
            <person name="Kim H."/>
            <person name="Bhak J."/>
            <person name="Lajeunesse T.C."/>
            <person name="Voolstra C.R."/>
        </authorList>
    </citation>
    <scope>NUCLEOTIDE SEQUENCE [LARGE SCALE GENOMIC DNA]</scope>
    <source>
        <strain evidence="4 5">CCMP2467</strain>
    </source>
</reference>
<dbReference type="PANTHER" id="PTHR46551:SF1">
    <property type="entry name" value="SAP DOMAIN-CONTAINING RIBONUCLEOPROTEIN"/>
    <property type="match status" value="1"/>
</dbReference>
<dbReference type="Gene3D" id="1.10.720.30">
    <property type="entry name" value="SAP domain"/>
    <property type="match status" value="1"/>
</dbReference>
<dbReference type="PROSITE" id="PS50800">
    <property type="entry name" value="SAP"/>
    <property type="match status" value="1"/>
</dbReference>
<dbReference type="OMA" id="KCRWPDE"/>
<dbReference type="SMART" id="SM00513">
    <property type="entry name" value="SAP"/>
    <property type="match status" value="1"/>
</dbReference>
<comment type="similarity">
    <text evidence="2">Belongs to the SAP domain-containing ribonucleoprotein family.</text>
</comment>
<dbReference type="InterPro" id="IPR036361">
    <property type="entry name" value="SAP_dom_sf"/>
</dbReference>
<evidence type="ECO:0000313" key="4">
    <source>
        <dbReference type="EMBL" id="OLP86728.1"/>
    </source>
</evidence>
<protein>
    <submittedName>
        <fullName evidence="4">Uncharacterized protein</fullName>
    </submittedName>
</protein>
<dbReference type="EMBL" id="LSRX01000902">
    <property type="protein sequence ID" value="OLP86728.1"/>
    <property type="molecule type" value="Genomic_DNA"/>
</dbReference>
<dbReference type="Pfam" id="PF02037">
    <property type="entry name" value="SAP"/>
    <property type="match status" value="1"/>
</dbReference>
<feature type="region of interest" description="Disordered" evidence="3">
    <location>
        <begin position="109"/>
        <end position="159"/>
    </location>
</feature>
<keyword evidence="1" id="KW-0597">Phosphoprotein</keyword>
<dbReference type="PANTHER" id="PTHR46551">
    <property type="entry name" value="SAP DOMAIN-CONTAINING RIBONUCLEOPROTEIN"/>
    <property type="match status" value="1"/>
</dbReference>
<dbReference type="InterPro" id="IPR003034">
    <property type="entry name" value="SAP_dom"/>
</dbReference>
<dbReference type="SUPFAM" id="SSF68906">
    <property type="entry name" value="SAP domain"/>
    <property type="match status" value="1"/>
</dbReference>
<evidence type="ECO:0000256" key="1">
    <source>
        <dbReference type="ARBA" id="ARBA00022553"/>
    </source>
</evidence>
<proteinExistence type="inferred from homology"/>
<keyword evidence="5" id="KW-1185">Reference proteome</keyword>
<dbReference type="GO" id="GO:0005634">
    <property type="term" value="C:nucleus"/>
    <property type="evidence" value="ECO:0007669"/>
    <property type="project" value="TreeGrafter"/>
</dbReference>
<comment type="caution">
    <text evidence="4">The sequence shown here is derived from an EMBL/GenBank/DDBJ whole genome shotgun (WGS) entry which is preliminary data.</text>
</comment>
<dbReference type="AlphaFoldDB" id="A0A1Q9CUY4"/>
<evidence type="ECO:0000256" key="3">
    <source>
        <dbReference type="SAM" id="MobiDB-lite"/>
    </source>
</evidence>
<feature type="compositionally biased region" description="Acidic residues" evidence="3">
    <location>
        <begin position="113"/>
        <end position="129"/>
    </location>
</feature>
<dbReference type="GO" id="GO:0016973">
    <property type="term" value="P:poly(A)+ mRNA export from nucleus"/>
    <property type="evidence" value="ECO:0007669"/>
    <property type="project" value="TreeGrafter"/>
</dbReference>
<name>A0A1Q9CUY4_SYMMI</name>
<evidence type="ECO:0000313" key="5">
    <source>
        <dbReference type="Proteomes" id="UP000186817"/>
    </source>
</evidence>
<dbReference type="OrthoDB" id="445357at2759"/>
<sequence>MSGHTAVPQMLRRPVARPAAAAAKALAVIASVFWCCSGCHGLSKGVSFVAQSTQMLRSNRPRSHIALRATAGELDAMKLTELKEICRSKSLPVSGKKAELIARILAEESGVASEEEERGEEEEEEDIETASESPATLKPRRSAPSGYIESTDISGPPGKPIISGDTIYFLARTGKYLEYPEHREDPRARAEIKGPRQALVIQKSGGGAIQSGDTVTLKCHLGVYLDFVGTAVRARYTEVGDWQKIRITSEGGSGPIRTGDIVFLRGHQDNVLDVEKENVKCRWPDEGRWQRLAVEK</sequence>
<dbReference type="Proteomes" id="UP000186817">
    <property type="component" value="Unassembled WGS sequence"/>
</dbReference>
<dbReference type="InterPro" id="IPR052240">
    <property type="entry name" value="SAP_domain_ribonucleoprotein"/>
</dbReference>